<proteinExistence type="predicted"/>
<gene>
    <name evidence="3" type="primary">LOC108042339</name>
    <name evidence="1" type="synonym">108042339</name>
</gene>
<reference evidence="1" key="3">
    <citation type="submission" date="2025-05" db="UniProtKB">
        <authorList>
            <consortium name="EnsemblMetazoa"/>
        </authorList>
    </citation>
    <scope>IDENTIFICATION</scope>
</reference>
<sequence>MAVAFFIPDQATLLREAEQKEQQILRLRESQWRFLATVVLETLRQYSPCLPKTGRKSGKYRKPSQ</sequence>
<evidence type="ECO:0000313" key="1">
    <source>
        <dbReference type="EnsemblMetazoa" id="XP_016976053.1"/>
    </source>
</evidence>
<dbReference type="Proteomes" id="UP001652680">
    <property type="component" value="Unassembled WGS sequence"/>
</dbReference>
<evidence type="ECO:0000313" key="3">
    <source>
        <dbReference type="RefSeq" id="XP_016976053.1"/>
    </source>
</evidence>
<dbReference type="GeneID" id="108042339"/>
<organism evidence="3">
    <name type="scientific">Drosophila rhopaloa</name>
    <name type="common">Fruit fly</name>
    <dbReference type="NCBI Taxonomy" id="1041015"/>
    <lineage>
        <taxon>Eukaryota</taxon>
        <taxon>Metazoa</taxon>
        <taxon>Ecdysozoa</taxon>
        <taxon>Arthropoda</taxon>
        <taxon>Hexapoda</taxon>
        <taxon>Insecta</taxon>
        <taxon>Pterygota</taxon>
        <taxon>Neoptera</taxon>
        <taxon>Endopterygota</taxon>
        <taxon>Diptera</taxon>
        <taxon>Brachycera</taxon>
        <taxon>Muscomorpha</taxon>
        <taxon>Ephydroidea</taxon>
        <taxon>Drosophilidae</taxon>
        <taxon>Drosophila</taxon>
        <taxon>Sophophora</taxon>
    </lineage>
</organism>
<dbReference type="AlphaFoldDB" id="A0A6P4EM08"/>
<dbReference type="RefSeq" id="XP_016976053.1">
    <property type="nucleotide sequence ID" value="XM_017120564.1"/>
</dbReference>
<protein>
    <submittedName>
        <fullName evidence="3">Cell death protein rpr</fullName>
    </submittedName>
</protein>
<reference evidence="3" key="2">
    <citation type="submission" date="2025-04" db="UniProtKB">
        <authorList>
            <consortium name="RefSeq"/>
        </authorList>
    </citation>
    <scope>IDENTIFICATION</scope>
</reference>
<evidence type="ECO:0000313" key="2">
    <source>
        <dbReference type="Proteomes" id="UP001652680"/>
    </source>
</evidence>
<accession>A0A6P4EM08</accession>
<reference evidence="2" key="1">
    <citation type="journal article" date="2021" name="Elife">
        <title>Highly contiguous assemblies of 101 drosophilid genomes.</title>
        <authorList>
            <person name="Kim B.Y."/>
            <person name="Wang J.R."/>
            <person name="Miller D.E."/>
            <person name="Barmina O."/>
            <person name="Delaney E."/>
            <person name="Thompson A."/>
            <person name="Comeault A.A."/>
            <person name="Peede D."/>
            <person name="D'Agostino E.R."/>
            <person name="Pelaez J."/>
            <person name="Aguilar J.M."/>
            <person name="Haji D."/>
            <person name="Matsunaga T."/>
            <person name="Armstrong E.E."/>
            <person name="Zych M."/>
            <person name="Ogawa Y."/>
            <person name="Stamenkovic-Radak M."/>
            <person name="Jelic M."/>
            <person name="Veselinovic M.S."/>
            <person name="Tanaskovic M."/>
            <person name="Eric P."/>
            <person name="Gao J.J."/>
            <person name="Katoh T.K."/>
            <person name="Toda M.J."/>
            <person name="Watabe H."/>
            <person name="Watada M."/>
            <person name="Davis J.S."/>
            <person name="Moyle L.C."/>
            <person name="Manoli G."/>
            <person name="Bertolini E."/>
            <person name="Kostal V."/>
            <person name="Hawley R.S."/>
            <person name="Takahashi A."/>
            <person name="Jones C.D."/>
            <person name="Price D.K."/>
            <person name="Whiteman N."/>
            <person name="Kopp A."/>
            <person name="Matute D.R."/>
            <person name="Petrov D.A."/>
        </authorList>
    </citation>
    <scope>NUCLEOTIDE SEQUENCE [LARGE SCALE GENOMIC DNA]</scope>
</reference>
<keyword evidence="2" id="KW-1185">Reference proteome</keyword>
<dbReference type="OrthoDB" id="7966007at2759"/>
<dbReference type="EnsemblMetazoa" id="XM_017120564.2">
    <property type="protein sequence ID" value="XP_016976053.1"/>
    <property type="gene ID" value="LOC108042339"/>
</dbReference>
<name>A0A6P4EM08_DRORH</name>